<dbReference type="Pfam" id="PF00196">
    <property type="entry name" value="GerE"/>
    <property type="match status" value="1"/>
</dbReference>
<evidence type="ECO:0000259" key="5">
    <source>
        <dbReference type="PROSITE" id="PS50110"/>
    </source>
</evidence>
<feature type="compositionally biased region" description="Polar residues" evidence="3">
    <location>
        <begin position="71"/>
        <end position="86"/>
    </location>
</feature>
<name>A0A5J5E0L5_9BIFI</name>
<feature type="modified residue" description="4-aspartylphosphate" evidence="2">
    <location>
        <position position="353"/>
    </location>
</feature>
<protein>
    <submittedName>
        <fullName evidence="7">Response regulator transcription factor</fullName>
    </submittedName>
</protein>
<dbReference type="PROSITE" id="PS00622">
    <property type="entry name" value="HTH_LUXR_1"/>
    <property type="match status" value="1"/>
</dbReference>
<dbReference type="InterPro" id="IPR036388">
    <property type="entry name" value="WH-like_DNA-bd_sf"/>
</dbReference>
<dbReference type="Gene3D" id="1.10.10.10">
    <property type="entry name" value="Winged helix-like DNA-binding domain superfamily/Winged helix DNA-binding domain"/>
    <property type="match status" value="1"/>
</dbReference>
<dbReference type="SMART" id="SM00421">
    <property type="entry name" value="HTH_LUXR"/>
    <property type="match status" value="1"/>
</dbReference>
<dbReference type="PRINTS" id="PR00038">
    <property type="entry name" value="HTHLUXR"/>
</dbReference>
<dbReference type="SMART" id="SM00448">
    <property type="entry name" value="REC"/>
    <property type="match status" value="1"/>
</dbReference>
<evidence type="ECO:0000313" key="6">
    <source>
        <dbReference type="EMBL" id="KAA8822583.1"/>
    </source>
</evidence>
<evidence type="ECO:0000256" key="3">
    <source>
        <dbReference type="SAM" id="MobiDB-lite"/>
    </source>
</evidence>
<organism evidence="7 8">
    <name type="scientific">Bifidobacterium vespertilionis</name>
    <dbReference type="NCBI Taxonomy" id="2562524"/>
    <lineage>
        <taxon>Bacteria</taxon>
        <taxon>Bacillati</taxon>
        <taxon>Actinomycetota</taxon>
        <taxon>Actinomycetes</taxon>
        <taxon>Bifidobacteriales</taxon>
        <taxon>Bifidobacteriaceae</taxon>
        <taxon>Bifidobacterium</taxon>
    </lineage>
</organism>
<dbReference type="InterPro" id="IPR000792">
    <property type="entry name" value="Tscrpt_reg_LuxR_C"/>
</dbReference>
<dbReference type="OrthoDB" id="3243323at2"/>
<dbReference type="EMBL" id="RZNZ01000001">
    <property type="protein sequence ID" value="KAA8822583.1"/>
    <property type="molecule type" value="Genomic_DNA"/>
</dbReference>
<dbReference type="AlphaFoldDB" id="A0A5J5E0L5"/>
<dbReference type="SUPFAM" id="SSF46894">
    <property type="entry name" value="C-terminal effector domain of the bipartite response regulators"/>
    <property type="match status" value="1"/>
</dbReference>
<evidence type="ECO:0000259" key="4">
    <source>
        <dbReference type="PROSITE" id="PS50043"/>
    </source>
</evidence>
<dbReference type="InterPro" id="IPR016032">
    <property type="entry name" value="Sig_transdc_resp-reg_C-effctor"/>
</dbReference>
<evidence type="ECO:0000256" key="1">
    <source>
        <dbReference type="ARBA" id="ARBA00023125"/>
    </source>
</evidence>
<dbReference type="PROSITE" id="PS50110">
    <property type="entry name" value="RESPONSE_REGULATORY"/>
    <property type="match status" value="1"/>
</dbReference>
<gene>
    <name evidence="7" type="ORF">EM848_03115</name>
    <name evidence="6" type="ORF">EMO90_00920</name>
</gene>
<feature type="domain" description="HTH luxR-type" evidence="4">
    <location>
        <begin position="453"/>
        <end position="518"/>
    </location>
</feature>
<dbReference type="PANTHER" id="PTHR43214">
    <property type="entry name" value="TWO-COMPONENT RESPONSE REGULATOR"/>
    <property type="match status" value="1"/>
</dbReference>
<dbReference type="EMBL" id="RZOA01000004">
    <property type="protein sequence ID" value="KAA8824132.1"/>
    <property type="molecule type" value="Genomic_DNA"/>
</dbReference>
<dbReference type="Proteomes" id="UP000345527">
    <property type="component" value="Unassembled WGS sequence"/>
</dbReference>
<dbReference type="SUPFAM" id="SSF52172">
    <property type="entry name" value="CheY-like"/>
    <property type="match status" value="1"/>
</dbReference>
<keyword evidence="1" id="KW-0238">DNA-binding</keyword>
<dbReference type="Gene3D" id="3.40.50.2300">
    <property type="match status" value="1"/>
</dbReference>
<proteinExistence type="predicted"/>
<feature type="domain" description="Response regulatory" evidence="5">
    <location>
        <begin position="300"/>
        <end position="418"/>
    </location>
</feature>
<dbReference type="GO" id="GO:0006355">
    <property type="term" value="P:regulation of DNA-templated transcription"/>
    <property type="evidence" value="ECO:0007669"/>
    <property type="project" value="InterPro"/>
</dbReference>
<dbReference type="InterPro" id="IPR011006">
    <property type="entry name" value="CheY-like_superfamily"/>
</dbReference>
<evidence type="ECO:0000313" key="9">
    <source>
        <dbReference type="Proteomes" id="UP000374630"/>
    </source>
</evidence>
<dbReference type="GO" id="GO:0003677">
    <property type="term" value="F:DNA binding"/>
    <property type="evidence" value="ECO:0007669"/>
    <property type="project" value="UniProtKB-KW"/>
</dbReference>
<dbReference type="Pfam" id="PF00072">
    <property type="entry name" value="Response_reg"/>
    <property type="match status" value="1"/>
</dbReference>
<feature type="compositionally biased region" description="Polar residues" evidence="3">
    <location>
        <begin position="44"/>
        <end position="53"/>
    </location>
</feature>
<feature type="region of interest" description="Disordered" evidence="3">
    <location>
        <begin position="24"/>
        <end position="104"/>
    </location>
</feature>
<accession>A0A5J5E0L5</accession>
<dbReference type="InterPro" id="IPR001789">
    <property type="entry name" value="Sig_transdc_resp-reg_receiver"/>
</dbReference>
<evidence type="ECO:0000313" key="7">
    <source>
        <dbReference type="EMBL" id="KAA8824132.1"/>
    </source>
</evidence>
<sequence length="520" mass="54164">MATASATAATASMGDISPIASSNWIFHPGTPASTRNARDRALKDSQNSASTAIKATVAPMATRKADCPSNMRRSPSIPSLPYSNRTPVPAAHASNADRVTPSHLPHTRYCPFADALSNRSMPAILPSGSEPNRRIDDPGSKPYSAVPGNGTNTCASVPRSISGTIFTSPRFSAALRSSSCRNTSASSIPSGAATLTTAVGCSSCGRERSCRSHSTQARNTATEQMSADDAISNLRCMAFPFVTSPNGPDPELAADGLTVCASGCSLQFCPPPCDGTCSRRPRADNGSMTKVLRVNDVPIQVGMVDNDVLTLGALRALLTRMEGIRVAWVTGNGGDAIDLCRDPHSRPDVLLVDMSMEPMPGADVCARIRGAGLKVGLVCITSFALRTYAAGAAGAGAQAIVSKTDLPGIHDAIECAARGQASPSPVPGVTFHDVGVAIDAPDVAHADHANQTGACPTGMLSARELQIIRMLADGVETDGISRALSLSRYTVATYVRRACDKLGARNRTHLIALCERRGLL</sequence>
<keyword evidence="9" id="KW-1185">Reference proteome</keyword>
<dbReference type="GO" id="GO:0000160">
    <property type="term" value="P:phosphorelay signal transduction system"/>
    <property type="evidence" value="ECO:0007669"/>
    <property type="project" value="InterPro"/>
</dbReference>
<dbReference type="PROSITE" id="PS50043">
    <property type="entry name" value="HTH_LUXR_2"/>
    <property type="match status" value="1"/>
</dbReference>
<comment type="caution">
    <text evidence="7">The sequence shown here is derived from an EMBL/GenBank/DDBJ whole genome shotgun (WGS) entry which is preliminary data.</text>
</comment>
<dbReference type="Proteomes" id="UP000374630">
    <property type="component" value="Unassembled WGS sequence"/>
</dbReference>
<dbReference type="InterPro" id="IPR039420">
    <property type="entry name" value="WalR-like"/>
</dbReference>
<reference evidence="8 9" key="1">
    <citation type="journal article" date="2019" name="Syst. Appl. Microbiol.">
        <title>Characterization of Bifidobacterium species in feaces of the Egyptian fruit bat: Description of B. vespertilionis sp. nov. and B. rousetti sp. nov.</title>
        <authorList>
            <person name="Modesto M."/>
            <person name="Satti M."/>
            <person name="Watanabe K."/>
            <person name="Puglisi E."/>
            <person name="Morelli L."/>
            <person name="Huang C.-H."/>
            <person name="Liou J.-S."/>
            <person name="Miyashita M."/>
            <person name="Tamura T."/>
            <person name="Saito S."/>
            <person name="Mori K."/>
            <person name="Huang L."/>
            <person name="Sciavilla P."/>
            <person name="Sandri C."/>
            <person name="Spiezio C."/>
            <person name="Vitali F."/>
            <person name="Cavalieri D."/>
            <person name="Perpetuini G."/>
            <person name="Tofalo R."/>
            <person name="Bonetti A."/>
            <person name="Arita M."/>
            <person name="Mattarelli P."/>
        </authorList>
    </citation>
    <scope>NUCLEOTIDE SEQUENCE [LARGE SCALE GENOMIC DNA]</scope>
    <source>
        <strain evidence="6 9">RST16</strain>
        <strain evidence="7 8">RST8</strain>
    </source>
</reference>
<keyword evidence="2" id="KW-0597">Phosphoprotein</keyword>
<evidence type="ECO:0000256" key="2">
    <source>
        <dbReference type="PROSITE-ProRule" id="PRU00169"/>
    </source>
</evidence>
<evidence type="ECO:0000313" key="8">
    <source>
        <dbReference type="Proteomes" id="UP000345527"/>
    </source>
</evidence>
<dbReference type="CDD" id="cd06170">
    <property type="entry name" value="LuxR_C_like"/>
    <property type="match status" value="1"/>
</dbReference>